<dbReference type="GO" id="GO:0046872">
    <property type="term" value="F:metal ion binding"/>
    <property type="evidence" value="ECO:0007669"/>
    <property type="project" value="UniProtKB-KW"/>
</dbReference>
<dbReference type="SUPFAM" id="SSF54862">
    <property type="entry name" value="4Fe-4S ferredoxins"/>
    <property type="match status" value="1"/>
</dbReference>
<dbReference type="OrthoDB" id="9789030at2"/>
<protein>
    <submittedName>
        <fullName evidence="6">4Fe-4S ferredoxin</fullName>
    </submittedName>
</protein>
<proteinExistence type="predicted"/>
<dbReference type="NCBIfam" id="NF045797">
    <property type="entry name" value="DsrO"/>
    <property type="match status" value="1"/>
</dbReference>
<dbReference type="InterPro" id="IPR017900">
    <property type="entry name" value="4Fe4S_Fe_S_CS"/>
</dbReference>
<reference evidence="7" key="1">
    <citation type="submission" date="2014-08" db="EMBL/GenBank/DDBJ databases">
        <title>Coriobacteriaceae sp. complete genome.</title>
        <authorList>
            <person name="Looft T."/>
            <person name="Bayles D.O."/>
            <person name="Stanton T.B."/>
        </authorList>
    </citation>
    <scope>NUCLEOTIDE SEQUENCE [LARGE SCALE GENOMIC DNA]</scope>
    <source>
        <strain evidence="7">68-1-3</strain>
    </source>
</reference>
<keyword evidence="4" id="KW-0411">Iron-sulfur</keyword>
<dbReference type="KEGG" id="cbac:JI75_04610"/>
<dbReference type="PROSITE" id="PS51257">
    <property type="entry name" value="PROKAR_LIPOPROTEIN"/>
    <property type="match status" value="1"/>
</dbReference>
<dbReference type="STRING" id="1531429.JI75_04610"/>
<keyword evidence="7" id="KW-1185">Reference proteome</keyword>
<dbReference type="PANTHER" id="PTHR43177">
    <property type="entry name" value="PROTEIN NRFC"/>
    <property type="match status" value="1"/>
</dbReference>
<dbReference type="Pfam" id="PF13247">
    <property type="entry name" value="Fer4_11"/>
    <property type="match status" value="1"/>
</dbReference>
<dbReference type="InterPro" id="IPR054822">
    <property type="entry name" value="DsrO-like"/>
</dbReference>
<keyword evidence="1" id="KW-0004">4Fe-4S</keyword>
<sequence length="262" mass="28883">MNGLGRRDFVKAGIGACTLGLVSLTGCATRETTNEQIVCDLSKNGSEKQYGLVVNVTKLNELGVLKDIIGACHAEHNVPDTRDPKTAVEWMMDVSFEEAFEDIASEYTADRVAHLRYPALCNHCAEPPCVRVCPTKATFKRIDGIVTMDYHRCIGCRFCMSACPYGARSLNFSDPRKFLGRVNPDYPTRSKGVVEKCMFCSERIDKGKLPLCVEASKGSILFGDLKDAGSDVRRALANAFSIRRRVEIGTDPSVYYVFEGGE</sequence>
<keyword evidence="2" id="KW-0479">Metal-binding</keyword>
<evidence type="ECO:0000256" key="1">
    <source>
        <dbReference type="ARBA" id="ARBA00022485"/>
    </source>
</evidence>
<dbReference type="EMBL" id="CP009302">
    <property type="protein sequence ID" value="AJC12056.1"/>
    <property type="molecule type" value="Genomic_DNA"/>
</dbReference>
<evidence type="ECO:0000256" key="2">
    <source>
        <dbReference type="ARBA" id="ARBA00022723"/>
    </source>
</evidence>
<dbReference type="Proteomes" id="UP000031121">
    <property type="component" value="Chromosome"/>
</dbReference>
<name>A0A0A8B3M0_9ACTN</name>
<evidence type="ECO:0000256" key="4">
    <source>
        <dbReference type="ARBA" id="ARBA00023014"/>
    </source>
</evidence>
<dbReference type="InterPro" id="IPR050954">
    <property type="entry name" value="ET_IronSulfur_Cluster-Binding"/>
</dbReference>
<evidence type="ECO:0000313" key="6">
    <source>
        <dbReference type="EMBL" id="AJC12056.1"/>
    </source>
</evidence>
<organism evidence="6 7">
    <name type="scientific">Berryella intestinalis</name>
    <dbReference type="NCBI Taxonomy" id="1531429"/>
    <lineage>
        <taxon>Bacteria</taxon>
        <taxon>Bacillati</taxon>
        <taxon>Actinomycetota</taxon>
        <taxon>Coriobacteriia</taxon>
        <taxon>Eggerthellales</taxon>
        <taxon>Eggerthellaceae</taxon>
        <taxon>Berryella</taxon>
    </lineage>
</organism>
<dbReference type="PROSITE" id="PS00198">
    <property type="entry name" value="4FE4S_FER_1"/>
    <property type="match status" value="1"/>
</dbReference>
<evidence type="ECO:0000313" key="7">
    <source>
        <dbReference type="Proteomes" id="UP000031121"/>
    </source>
</evidence>
<dbReference type="PANTHER" id="PTHR43177:SF3">
    <property type="entry name" value="PROTEIN NRFC HOMOLOG"/>
    <property type="match status" value="1"/>
</dbReference>
<dbReference type="GO" id="GO:0051539">
    <property type="term" value="F:4 iron, 4 sulfur cluster binding"/>
    <property type="evidence" value="ECO:0007669"/>
    <property type="project" value="UniProtKB-KW"/>
</dbReference>
<dbReference type="PROSITE" id="PS51379">
    <property type="entry name" value="4FE4S_FER_2"/>
    <property type="match status" value="1"/>
</dbReference>
<dbReference type="AlphaFoldDB" id="A0A0A8B3M0"/>
<evidence type="ECO:0000256" key="3">
    <source>
        <dbReference type="ARBA" id="ARBA00023004"/>
    </source>
</evidence>
<dbReference type="Gene3D" id="3.30.70.20">
    <property type="match status" value="2"/>
</dbReference>
<reference evidence="6 7" key="2">
    <citation type="journal article" date="2015" name="Genome Announc.">
        <title>Complete Genome Sequence of Coriobacteriaceae Strain 68-1-3, a Novel Mucus-Degrading Isolate from the Swine Intestinal Tract.</title>
        <authorList>
            <person name="Looft T."/>
            <person name="Bayles D.O."/>
            <person name="Alt D.P."/>
            <person name="Stanton T.B."/>
        </authorList>
    </citation>
    <scope>NUCLEOTIDE SEQUENCE [LARGE SCALE GENOMIC DNA]</scope>
    <source>
        <strain evidence="6 7">68-1-3</strain>
    </source>
</reference>
<feature type="domain" description="4Fe-4S ferredoxin-type" evidence="5">
    <location>
        <begin position="144"/>
        <end position="173"/>
    </location>
</feature>
<keyword evidence="3" id="KW-0408">Iron</keyword>
<accession>A0A0A8B3M0</accession>
<evidence type="ECO:0000259" key="5">
    <source>
        <dbReference type="PROSITE" id="PS51379"/>
    </source>
</evidence>
<gene>
    <name evidence="6" type="ORF">JI75_04610</name>
</gene>
<dbReference type="CDD" id="cd10551">
    <property type="entry name" value="PsrB"/>
    <property type="match status" value="1"/>
</dbReference>
<dbReference type="InterPro" id="IPR017896">
    <property type="entry name" value="4Fe4S_Fe-S-bd"/>
</dbReference>
<dbReference type="HOGENOM" id="CLU_043374_1_0_11"/>